<feature type="signal peptide" evidence="1">
    <location>
        <begin position="1"/>
        <end position="25"/>
    </location>
</feature>
<dbReference type="InterPro" id="IPR031304">
    <property type="entry name" value="SLT_2"/>
</dbReference>
<dbReference type="AlphaFoldDB" id="A0A6N1VG82"/>
<dbReference type="Pfam" id="PF13406">
    <property type="entry name" value="SLT_2"/>
    <property type="match status" value="1"/>
</dbReference>
<organism evidence="3 4">
    <name type="scientific">Oricola thermophila</name>
    <dbReference type="NCBI Taxonomy" id="2742145"/>
    <lineage>
        <taxon>Bacteria</taxon>
        <taxon>Pseudomonadati</taxon>
        <taxon>Pseudomonadota</taxon>
        <taxon>Alphaproteobacteria</taxon>
        <taxon>Hyphomicrobiales</taxon>
        <taxon>Ahrensiaceae</taxon>
        <taxon>Oricola</taxon>
    </lineage>
</organism>
<dbReference type="InterPro" id="IPR043426">
    <property type="entry name" value="MltB-like"/>
</dbReference>
<dbReference type="PANTHER" id="PTHR30163:SF8">
    <property type="entry name" value="LYTIC MUREIN TRANSGLYCOSYLASE"/>
    <property type="match status" value="1"/>
</dbReference>
<dbReference type="Gene3D" id="1.10.8.350">
    <property type="entry name" value="Bacterial muramidase"/>
    <property type="match status" value="1"/>
</dbReference>
<name>A0A6N1VG82_9HYPH</name>
<accession>A0A6N1VG82</accession>
<evidence type="ECO:0000313" key="3">
    <source>
        <dbReference type="EMBL" id="QKV19844.1"/>
    </source>
</evidence>
<keyword evidence="1" id="KW-0732">Signal</keyword>
<reference evidence="3 4" key="1">
    <citation type="submission" date="2020-06" db="EMBL/GenBank/DDBJ databases">
        <title>Oricola thermophila sp. nov. isolated from a tidal sediments.</title>
        <authorList>
            <person name="Kwon K.K."/>
            <person name="Yang S.-H."/>
            <person name="Park M.-J."/>
        </authorList>
    </citation>
    <scope>NUCLEOTIDE SEQUENCE [LARGE SCALE GENOMIC DNA]</scope>
    <source>
        <strain evidence="3 4">MEBiC13590</strain>
    </source>
</reference>
<dbReference type="GO" id="GO:0009253">
    <property type="term" value="P:peptidoglycan catabolic process"/>
    <property type="evidence" value="ECO:0007669"/>
    <property type="project" value="TreeGrafter"/>
</dbReference>
<dbReference type="CDD" id="cd13399">
    <property type="entry name" value="Slt35-like"/>
    <property type="match status" value="1"/>
</dbReference>
<evidence type="ECO:0000256" key="1">
    <source>
        <dbReference type="SAM" id="SignalP"/>
    </source>
</evidence>
<sequence length="270" mass="29043">MISKLARLMPYVIALTMLHGAPAQAAQCGNNAGGFDTWKRQFAAEAKAKGIGTKGLKALAATRYATKTIAADRSQKSFNYSLDKFMKVRGAATIISQGRRRKAANERFFTAIEREYGVPAGPLLAIHGMETGFGRFMGNANVVSAIATLAYDCRRSDFFTEHLNAALKLVDRGVISAGTKGAMHGEIGHTQFLPANVLKYAVDGDGNRRIDLAGSQWDALASTANFLSAHGWRRGAGYQPGQPNFRAIQGWNAAGVYQKAIAIMAAEIDK</sequence>
<proteinExistence type="predicted"/>
<feature type="chain" id="PRO_5026732911" evidence="1">
    <location>
        <begin position="26"/>
        <end position="270"/>
    </location>
</feature>
<dbReference type="InterPro" id="IPR023346">
    <property type="entry name" value="Lysozyme-like_dom_sf"/>
</dbReference>
<dbReference type="KEGG" id="orm:HTY61_15990"/>
<dbReference type="PANTHER" id="PTHR30163">
    <property type="entry name" value="MEMBRANE-BOUND LYTIC MUREIN TRANSGLYCOSYLASE B"/>
    <property type="match status" value="1"/>
</dbReference>
<evidence type="ECO:0000313" key="4">
    <source>
        <dbReference type="Proteomes" id="UP000509367"/>
    </source>
</evidence>
<dbReference type="Proteomes" id="UP000509367">
    <property type="component" value="Chromosome"/>
</dbReference>
<feature type="domain" description="Transglycosylase SLT" evidence="2">
    <location>
        <begin position="35"/>
        <end position="238"/>
    </location>
</feature>
<evidence type="ECO:0000259" key="2">
    <source>
        <dbReference type="Pfam" id="PF13406"/>
    </source>
</evidence>
<dbReference type="SUPFAM" id="SSF53955">
    <property type="entry name" value="Lysozyme-like"/>
    <property type="match status" value="1"/>
</dbReference>
<dbReference type="EMBL" id="CP054836">
    <property type="protein sequence ID" value="QKV19844.1"/>
    <property type="molecule type" value="Genomic_DNA"/>
</dbReference>
<dbReference type="GO" id="GO:0008933">
    <property type="term" value="F:peptidoglycan lytic transglycosylase activity"/>
    <property type="evidence" value="ECO:0007669"/>
    <property type="project" value="TreeGrafter"/>
</dbReference>
<dbReference type="RefSeq" id="WP_175277735.1">
    <property type="nucleotide sequence ID" value="NZ_CP054836.1"/>
</dbReference>
<gene>
    <name evidence="3" type="ORF">HTY61_15990</name>
</gene>
<protein>
    <submittedName>
        <fullName evidence="3">Lytic murein transglycosylase</fullName>
    </submittedName>
</protein>
<keyword evidence="4" id="KW-1185">Reference proteome</keyword>